<accession>A0A7K3S8P4</accession>
<dbReference type="PANTHER" id="PTHR30572:SF4">
    <property type="entry name" value="ABC TRANSPORTER PERMEASE YTRF"/>
    <property type="match status" value="1"/>
</dbReference>
<feature type="domain" description="ABC3 transporter permease C-terminal" evidence="8">
    <location>
        <begin position="252"/>
        <end position="363"/>
    </location>
</feature>
<dbReference type="AlphaFoldDB" id="A0A7K3S8P4"/>
<dbReference type="InterPro" id="IPR003838">
    <property type="entry name" value="ABC3_permease_C"/>
</dbReference>
<evidence type="ECO:0000313" key="11">
    <source>
        <dbReference type="Proteomes" id="UP000469670"/>
    </source>
</evidence>
<keyword evidence="5 7" id="KW-0472">Membrane</keyword>
<dbReference type="GO" id="GO:0005886">
    <property type="term" value="C:plasma membrane"/>
    <property type="evidence" value="ECO:0007669"/>
    <property type="project" value="UniProtKB-SubCell"/>
</dbReference>
<organism evidence="10 11">
    <name type="scientific">Streptomyces parvus</name>
    <dbReference type="NCBI Taxonomy" id="66428"/>
    <lineage>
        <taxon>Bacteria</taxon>
        <taxon>Bacillati</taxon>
        <taxon>Actinomycetota</taxon>
        <taxon>Actinomycetes</taxon>
        <taxon>Kitasatosporales</taxon>
        <taxon>Streptomycetaceae</taxon>
        <taxon>Streptomyces</taxon>
    </lineage>
</organism>
<keyword evidence="3 7" id="KW-0812">Transmembrane</keyword>
<dbReference type="Pfam" id="PF02687">
    <property type="entry name" value="FtsX"/>
    <property type="match status" value="1"/>
</dbReference>
<evidence type="ECO:0000256" key="6">
    <source>
        <dbReference type="ARBA" id="ARBA00038076"/>
    </source>
</evidence>
<dbReference type="EMBL" id="JAAGMP010001659">
    <property type="protein sequence ID" value="NEC23870.1"/>
    <property type="molecule type" value="Genomic_DNA"/>
</dbReference>
<gene>
    <name evidence="10" type="ORF">G3I50_37315</name>
</gene>
<feature type="transmembrane region" description="Helical" evidence="7">
    <location>
        <begin position="20"/>
        <end position="43"/>
    </location>
</feature>
<evidence type="ECO:0000256" key="3">
    <source>
        <dbReference type="ARBA" id="ARBA00022692"/>
    </source>
</evidence>
<comment type="similarity">
    <text evidence="6">Belongs to the ABC-4 integral membrane protein family.</text>
</comment>
<comment type="subcellular location">
    <subcellularLocation>
        <location evidence="1">Cell membrane</location>
        <topology evidence="1">Multi-pass membrane protein</topology>
    </subcellularLocation>
</comment>
<dbReference type="RefSeq" id="WP_338119542.1">
    <property type="nucleotide sequence ID" value="NZ_JAAGMP010001659.1"/>
</dbReference>
<dbReference type="InterPro" id="IPR050250">
    <property type="entry name" value="Macrolide_Exporter_MacB"/>
</dbReference>
<evidence type="ECO:0000256" key="5">
    <source>
        <dbReference type="ARBA" id="ARBA00023136"/>
    </source>
</evidence>
<feature type="non-terminal residue" evidence="10">
    <location>
        <position position="365"/>
    </location>
</feature>
<dbReference type="InterPro" id="IPR025857">
    <property type="entry name" value="MacB_PCD"/>
</dbReference>
<sequence>MRAILRWAHVDLRAHRGEALFIVAATTGIVAALLLAVALFGYATNPWQRMFTQSHGAHVWIRTTPAADPGRLASLDGVEALSGPFRTTSATVESRGARAGVELRGADEDPPASGRPLITSGHWLTSDSPDGVVLESSLARALLAEPGDILTVPANGHSLTVLGIADSPEPRYRPGERAGTVWASPLAVERMGAVWSGQLTGMVLADPDDTDYAVQRAVTELGADAVRDVSDWRQARAEARGDTVLLGQVLVLFGLGALIAAALAVFGAISTRVRGHLRDISVLKAVGFTPGQVTRTFLVQHVALALLGAVLAGVLIQVLGGRIPGRPGEAVEVWQDLPGPPTALFAVPVGAVLFIGAATCLAAWR</sequence>
<feature type="transmembrane region" description="Helical" evidence="7">
    <location>
        <begin position="302"/>
        <end position="323"/>
    </location>
</feature>
<comment type="caution">
    <text evidence="10">The sequence shown here is derived from an EMBL/GenBank/DDBJ whole genome shotgun (WGS) entry which is preliminary data.</text>
</comment>
<dbReference type="GO" id="GO:0022857">
    <property type="term" value="F:transmembrane transporter activity"/>
    <property type="evidence" value="ECO:0007669"/>
    <property type="project" value="TreeGrafter"/>
</dbReference>
<evidence type="ECO:0000256" key="4">
    <source>
        <dbReference type="ARBA" id="ARBA00022989"/>
    </source>
</evidence>
<evidence type="ECO:0000259" key="9">
    <source>
        <dbReference type="Pfam" id="PF12704"/>
    </source>
</evidence>
<keyword evidence="2" id="KW-1003">Cell membrane</keyword>
<feature type="transmembrane region" description="Helical" evidence="7">
    <location>
        <begin position="245"/>
        <end position="269"/>
    </location>
</feature>
<feature type="domain" description="MacB-like periplasmic core" evidence="9">
    <location>
        <begin position="30"/>
        <end position="220"/>
    </location>
</feature>
<evidence type="ECO:0000256" key="7">
    <source>
        <dbReference type="SAM" id="Phobius"/>
    </source>
</evidence>
<dbReference type="PANTHER" id="PTHR30572">
    <property type="entry name" value="MEMBRANE COMPONENT OF TRANSPORTER-RELATED"/>
    <property type="match status" value="1"/>
</dbReference>
<evidence type="ECO:0000313" key="10">
    <source>
        <dbReference type="EMBL" id="NEC23870.1"/>
    </source>
</evidence>
<name>A0A7K3S8P4_9ACTN</name>
<dbReference type="Proteomes" id="UP000469670">
    <property type="component" value="Unassembled WGS sequence"/>
</dbReference>
<evidence type="ECO:0000259" key="8">
    <source>
        <dbReference type="Pfam" id="PF02687"/>
    </source>
</evidence>
<reference evidence="10 11" key="1">
    <citation type="submission" date="2020-01" db="EMBL/GenBank/DDBJ databases">
        <title>Insect and environment-associated Actinomycetes.</title>
        <authorList>
            <person name="Currrie C."/>
            <person name="Chevrette M."/>
            <person name="Carlson C."/>
            <person name="Stubbendieck R."/>
            <person name="Wendt-Pienkowski E."/>
        </authorList>
    </citation>
    <scope>NUCLEOTIDE SEQUENCE [LARGE SCALE GENOMIC DNA]</scope>
    <source>
        <strain evidence="10 11">SID7590</strain>
    </source>
</reference>
<evidence type="ECO:0000256" key="2">
    <source>
        <dbReference type="ARBA" id="ARBA00022475"/>
    </source>
</evidence>
<dbReference type="Pfam" id="PF12704">
    <property type="entry name" value="MacB_PCD"/>
    <property type="match status" value="1"/>
</dbReference>
<proteinExistence type="inferred from homology"/>
<feature type="transmembrane region" description="Helical" evidence="7">
    <location>
        <begin position="343"/>
        <end position="364"/>
    </location>
</feature>
<evidence type="ECO:0000256" key="1">
    <source>
        <dbReference type="ARBA" id="ARBA00004651"/>
    </source>
</evidence>
<keyword evidence="4 7" id="KW-1133">Transmembrane helix</keyword>
<protein>
    <submittedName>
        <fullName evidence="10">ABC transporter permease</fullName>
    </submittedName>
</protein>